<dbReference type="CDD" id="cd17652">
    <property type="entry name" value="A_NRPS_CmdD_like"/>
    <property type="match status" value="2"/>
</dbReference>
<dbReference type="CDD" id="cd19531">
    <property type="entry name" value="LCL_NRPS-like"/>
    <property type="match status" value="4"/>
</dbReference>
<dbReference type="SMART" id="SM00823">
    <property type="entry name" value="PKS_PP"/>
    <property type="match status" value="4"/>
</dbReference>
<dbReference type="FunFam" id="3.30.300.30:FF:000010">
    <property type="entry name" value="Enterobactin synthetase component F"/>
    <property type="match status" value="3"/>
</dbReference>
<dbReference type="FunFam" id="3.30.559.10:FF:000012">
    <property type="entry name" value="Non-ribosomal peptide synthetase"/>
    <property type="match status" value="3"/>
</dbReference>
<feature type="domain" description="Carrier" evidence="6">
    <location>
        <begin position="2066"/>
        <end position="2141"/>
    </location>
</feature>
<evidence type="ECO:0000256" key="3">
    <source>
        <dbReference type="ARBA" id="ARBA00022450"/>
    </source>
</evidence>
<dbReference type="InterPro" id="IPR020845">
    <property type="entry name" value="AMP-binding_CS"/>
</dbReference>
<dbReference type="Pfam" id="PF00550">
    <property type="entry name" value="PP-binding"/>
    <property type="match status" value="4"/>
</dbReference>
<dbReference type="PANTHER" id="PTHR45527:SF1">
    <property type="entry name" value="FATTY ACID SYNTHASE"/>
    <property type="match status" value="1"/>
</dbReference>
<dbReference type="SUPFAM" id="SSF53335">
    <property type="entry name" value="S-adenosyl-L-methionine-dependent methyltransferases"/>
    <property type="match status" value="1"/>
</dbReference>
<dbReference type="GO" id="GO:0031177">
    <property type="term" value="F:phosphopantetheine binding"/>
    <property type="evidence" value="ECO:0007669"/>
    <property type="project" value="InterPro"/>
</dbReference>
<keyword evidence="4" id="KW-0597">Phosphoprotein</keyword>
<proteinExistence type="inferred from homology"/>
<dbReference type="InterPro" id="IPR029063">
    <property type="entry name" value="SAM-dependent_MTases_sf"/>
</dbReference>
<dbReference type="CDD" id="cd17644">
    <property type="entry name" value="A_NRPS_ApnA-like"/>
    <property type="match status" value="2"/>
</dbReference>
<dbReference type="InterPro" id="IPR001242">
    <property type="entry name" value="Condensation_dom"/>
</dbReference>
<sequence length="4720" mass="530799">MNFEELPLSYAQQRLWFLDQLEPNSPFYNISLALHLAGNLQVDVLEKSLQEIIQRHESLRTNFATIEGNPVQVIKPESNWQLTLVNGKDSPKYREEQEIKKWLEIHSHQPFDLANDSLIRATLLQLSDTEHFLLICLHHIVSDGWSMGVFIEELTTLYNAYTKGLEPLLPELPIQYADFAIWQREYLRGEIRENQLNYWQKQLAAAPALLHLPTDYPRPLQQSFQGDRIKCNLSPELSQGLNKLSREKGVTLFMTLLTAFQTLLYRYTGQTDILVGTPIANRTRSELAGLIGFFVNTLVLRTDLAGNPSFSELLKQVRETATDAYDHQDLPFEMLVEAIQPERNMSYTPLFQVMFGLDTQVLNQIDLEGIKATIQPLESKTAKFDLSLSIQVKEAGLTAHWEYNTDLFEKSTIERLSGHFVNLLTGIIANPEQTVSQLPLLTESERNQLLFDWNQTEIDYKNDLCLHQLFEQQVKQNPQAIAVKLENEFFTYQELNNRANQLAHYLQSLGVKSDSLVGIFVERSLDMIIGILGILKAGGAYVPLDINYPQERITYLIEDTQLSIVLTQSKFIEQLPKFIPNTICLDQDWSIIAKQSTVSPLVEVDQHNLAYIIYTSGSTGQPKGVMIEHRSVVNYILTTILEYGITSEDQILQFSSICFDASVQEIFVSLLSGATLVLRTEEMLRSSEDFWQCCQKWQLTVLGIPTAYWHQLASELTPDTLPILSKIKLIVIGGEAIQPAKVQQWQTVTGQYSPLPRLLNGYGPTEATIAATLSEFTSPTITNIPIGRPISNTQVYILDACLQPVPVGVAGELHIGGVGLARGYFNRPELTQEKFIPNSFEKDEVIPPTPLNKGGNEPSKLYKTGDLCRYLTDGNIEYLGRIDNQVKIRGFRIELGEIETVLSQHSAVKTAVVIAWEDETNQKRLVAYIIPQVEIISPQKEENSLNVTELRQFLKAKLPEYMIPSAFVILESLPLTPNGKTDYRALPTPEFQSQEQYIAPRNPIEEILSSIWAKVLKVAQVGIHDNFFELGGHSLLATQLISRIREAFQVEMPLRELFVAPTIAELSQEIKRLSEGEQLTELPILPRDKAAELPLSFAQTRLWFLAEFESNSSFYNIPLALRLEGTLNSQILIQSLEEICDRHEALRTNFITVDGIATQVIQTRTWTVTVVDLQHLSSSEKVIASQELTQNQAIQPFDLASEPLIRITLVVLSETEHLLLVCMHHIVSDGWSMGVFLQELTALYNAYIQGLSSPLNTLSIQYGDFTLWQRQWLQGEVLQQQLDYWQKQLADAPALLSLPTDRPRPNQQSFAGGHLPFSLSLELTEKLTQLTQEQGVTLFMTLLTAYAVLLYRYTEQEDILIGTPIANRNRREIEGLIGFFVNTLVLRIDLSGKPNFNQLLGRVREMAMDAYAHQDLPFEMLVEVLQPERDLSHAPLFQVDFLLQNSPPSPLELTGLTATPLTTENDTAKFDLTLAMENTGAGLQGVWEYNTDLFDRSTIERLTGNFITLLEALVVNPQQQIFQLPLLTEVEAKELLQDWNATEKEYPFHQCVHHLFEEQAARTPDAVAVVFEGQELTYQELNIQANQLAHYLQSLGVNSEVLVGIYLERSLLVIVGLLAVLKAGGAYLPLDPDYPQQRLTYMAEDAQISLLLTQESLLDSLPVEDVGVIVLDKLAEILTVQSPENPLSEVVSENLLCLLYTSGSTGKPKGVMLTHAALVNHSWGISEVFGLTESDRVLQFASFGFDVAAEEIFPTWLKGGTVVLRPGQMFPTLTDFANFIEQERLTVLNITPAYWHEWALAVSQSLATVPSSLRVVAVGGDAVLPETVNIWRQMVGKRVQCINVYGPTEASVTAIVHDLLDYQSEKINSVLIGRPIANTKAYILDQNLQPVPIGVKGELHLCGVRLARGYLNRPELTAEKFINNPFANAAFNRLYKTGDLARYLPDGNIECFGRIDNQVKIRGFRIELGEIEAVLNQNIDVQTSCVIIREDTPGDKYLVAYIVAHYERIPMISELRQFLSSKLPLYMVPQAFVFLESLPLTTNRKVDRRALPAPDKIGNRRDQYVAPRNGIEEMLVQIWTEILKVEQVGIYDNFFEIGGHSLLATQLVSRIRSLFKIELPLRSLFAAATVVELAHLIGQLQQQNLTLTLPPILPRTKDTELPLSFAQQRLWFLDQLQPNSALYNIPMVLHFRGNLNQKALEQSLQEICDRHEVLRTNFVTIDGQPTQVIQTTRETISVVDLQDLPIHEQAEKTQQLKQKQATQPFDLAKESLIRITLVVLSETEHLLLVCMHHIISDGWSIEVLIHELTSLYNAYVQNQPANLAPLPIQYADFALWQKQWLQGDVLQSQLNYWQNQLTAAPPLLSLPTDHPRPAVQSFVGTQQEFSLSPKLSQALTELSHQQGVTLFMTLLAAFDALLYRYTGSGDILVGTPIANRNRSEIEGLIGFFVNTLVMRTDLSDNPSFSQLLTRVREVTMDAYAHQDLPFEMLVEALQPERDLSHTPLFQVAFVLQNTPKSEIAMTGLTVTDLPPENTTAKFDLTLAMVNMDDGLKGVWEYNTDLFDSSTIERLSWHFINLLEGIVANPQERISQLPLLTESETNQLLIEWNNTQVDYPEYKCIHQLFEEQVKRTPDAVAVVCSGEQLTYNELNRRANQLAHYLQSLGVKPDTLVGICLERSLEMIVGLLGILKAGGAYLPLDPDYPSERLQFAIADAQLSLLLTQEGLIDKLPEHQARLILLDRFTEEINQNSQDNLTGVVTANNLANLIYTSGSTGKPKGVMVEHRGLFNLAQAQIKTFNLQSNSRILQFASLNFDASIWEISLAMGAGATLYLDSKDALMPGLPLMGRLKDYAITHITLPPSALAALPLKEIPELQTIIVAGEACSEELIKQWATGRNFFNAYGPTETSVCATVEKWTDETLKVTIGRPIANTQVYILDCHLQPVPIGVPGELHIGGMGLARGYLNRPELTQEKFIPNPFEKDEVIPPTPLNKGGNEPSKLYKTGDLARYLPDGKIEYLGRIDNQVKIRGFRIELGEIEALLNQNQAVQSSCVIVREDNLGDKRLVAYVVLQPEINLTTNEIRQFLRAKLPDYMVPTAFVFLDTFPLTPNGKIDRRALPAPDLQGQGEYIAPSNPIEEKMARIWAEVLKLERVSIEDNFFELGGHSLLATQVISRCQEAFEIALPLRYLFESPTIAQLSAVILKELQTGLGLKLPSIVPVNREDDIPLSWAQERLWFVNQLEGESGAYTIDLTMRLRGNLNIKALEKAFQAIIQRHEPLRTQFKLKDNQPIQAIASNVNFTLPVVQSQPLQVEQLLIEAVSEPFNLESGSVLRVKLWQVKTEEYVLLLAIHHIAADGWSIGVLIDELSAYYRSFCTGTKADLPDLSIQYADFALWQRQWLTNEVLDRQLSYWKQQLTGVPLLHQLPTDRPRPAIQSFRGGTERLQLDSQLTQQLKKLSQESGSTLFMTLLAGFAVLLSRYSQQTDVVIGSPIANRNRTEIEGLIGFFVNTLVLRFDLSQDPNFEDFLTQVRQTTQDAYDHQDLPFEMLVEKLQIERHLDRNPLTQIVFALQNAPSSPWDLPGLNIEEIPSGLDSVRVDLEVYLWDAPEGLGGFCSYNRDLFAAETIVRMMNHFKNLLAAIVENTQQSVALLPLLTPEENYQLLEGWNETKADYSYNKCIHQLIEEQAERTPDAVAVVFESQQLTYAELNSRANQLAHYLRSLGVETEVIVGLCVERSLDMIVALFGILKAGAAYLPLDPEYPQARLQFMLEDSQVPLLLTQHSLIDKLPNHQAKTIFLAETWEEIKPMNRDNLTGKVTASNLANVIYTSGSTGKPKGVMVEHQGLCNLALAQIDTFAVSSQSRVLQFASFSFDACISEVLMALGAGAALYLASKDNLMPGLPLIKQLRDNKITHITLPPSALAVLPWDNLSSLQTIIVAGEACSPELVKKWSQGRNFFNGYGPTEGSVCATIAKCAPVDEKITIGRPIPHVQVYILDSHLQPVPIGVPGELHIGGAGVARGYLNRPELTQEKFIPSPFEEQGLIPPPPLNKGGNQWSKLYKTGDLARYLPDGRIEYLGRIDNQVKVRGFRLELGEIEAVLSQHPLVQEAVVIARADQTSDHDHDQLNTNLVAYLVPALKDQVLPEQLAQWQSEYVSDWQKIYEESYSKPQPQTEDPTFNISGWNSSYTGQAIPAAEMREWVEQTVSRILGNQPPQRVLEIGCGSGLLLFRVAKHCQEYWGADYSSATINNLEHLCSTIEGLEGKVKLLHRTADDFTGIPQATFDRVVINSVVQYFPSVDYLLQVIAGAVKTIADQGQIFLGDIRSLPLLEPYHAAVQLARAEANKPLEQWQKQVNQSVATEEELLIEPQFFIALKQRFPRISWVEIAPKRGQAQNELTQFRYDVTLHLDTDGQKTTIPWLNWQRDRFSLGQLQDKLKLEQPEYLGIRDVPNQRLQKALQILDCLENPPGVTTVGELRQLLGKNTGIGINPEQMWQLGEQLGYTVHLSWWEGSQDGSFDVVFCRQNAILEPIISKVDQQPYPNFWDDGTIIPKSWTDYTNNPLYGKLVQKLVPQVREFVQQKLPSYMVPQAFVLLNTLPLTPNGKVDRRALLTPDTATRNLATGFLAPRTPIETQMSQIWSEVLGVERIGIKDNFFELGGHSLLATQVISRSRDLFSVELSLQNLLEYPTIANLAEIIEVLSVAPGETSMTETLEDYEEGEL</sequence>
<dbReference type="Gene3D" id="3.30.559.30">
    <property type="entry name" value="Nonribosomal peptide synthetase, condensation domain"/>
    <property type="match status" value="4"/>
</dbReference>
<dbReference type="PROSITE" id="PS50075">
    <property type="entry name" value="CARRIER"/>
    <property type="match status" value="4"/>
</dbReference>
<comment type="caution">
    <text evidence="7">The sequence shown here is derived from an EMBL/GenBank/DDBJ whole genome shotgun (WGS) entry which is preliminary data.</text>
</comment>
<evidence type="ECO:0000256" key="5">
    <source>
        <dbReference type="ARBA" id="ARBA00022737"/>
    </source>
</evidence>
<accession>A0A552FS95</accession>
<name>A0A552FS95_MICAE</name>
<reference evidence="7 8" key="1">
    <citation type="submission" date="2019-01" db="EMBL/GenBank/DDBJ databases">
        <title>Coherence of Microcystis species and biogeography revealed through population genomics.</title>
        <authorList>
            <person name="Perez-Carrascal O.M."/>
            <person name="Terrat Y."/>
            <person name="Giani A."/>
            <person name="Fortin N."/>
            <person name="Tromas N."/>
            <person name="Shapiro B.J."/>
        </authorList>
    </citation>
    <scope>NUCLEOTIDE SEQUENCE [LARGE SCALE GENOMIC DNA]</scope>
    <source>
        <strain evidence="7">Ma_QC_Ch_20071001_S25D</strain>
    </source>
</reference>
<comment type="cofactor">
    <cofactor evidence="1">
        <name>pantetheine 4'-phosphate</name>
        <dbReference type="ChEBI" id="CHEBI:47942"/>
    </cofactor>
</comment>
<dbReference type="NCBIfam" id="TIGR01733">
    <property type="entry name" value="AA-adenyl-dom"/>
    <property type="match status" value="4"/>
</dbReference>
<dbReference type="InterPro" id="IPR006162">
    <property type="entry name" value="Ppantetheine_attach_site"/>
</dbReference>
<dbReference type="Pfam" id="PF08242">
    <property type="entry name" value="Methyltransf_12"/>
    <property type="match status" value="1"/>
</dbReference>
<dbReference type="InterPro" id="IPR013217">
    <property type="entry name" value="Methyltransf_12"/>
</dbReference>
<evidence type="ECO:0000313" key="7">
    <source>
        <dbReference type="EMBL" id="TRU49591.1"/>
    </source>
</evidence>
<protein>
    <submittedName>
        <fullName evidence="7">Amino acid adenylation domain-containing protein</fullName>
    </submittedName>
</protein>
<dbReference type="GO" id="GO:0008610">
    <property type="term" value="P:lipid biosynthetic process"/>
    <property type="evidence" value="ECO:0007669"/>
    <property type="project" value="UniProtKB-ARBA"/>
</dbReference>
<dbReference type="EMBL" id="SFBE01000205">
    <property type="protein sequence ID" value="TRU49591.1"/>
    <property type="molecule type" value="Genomic_DNA"/>
</dbReference>
<dbReference type="SUPFAM" id="SSF52777">
    <property type="entry name" value="CoA-dependent acyltransferases"/>
    <property type="match status" value="8"/>
</dbReference>
<dbReference type="PROSITE" id="PS00012">
    <property type="entry name" value="PHOSPHOPANTETHEINE"/>
    <property type="match status" value="2"/>
</dbReference>
<dbReference type="GO" id="GO:0009403">
    <property type="term" value="P:toxin biosynthetic process"/>
    <property type="evidence" value="ECO:0007669"/>
    <property type="project" value="UniProtKB-ARBA"/>
</dbReference>
<dbReference type="Pfam" id="PF00501">
    <property type="entry name" value="AMP-binding"/>
    <property type="match status" value="4"/>
</dbReference>
<dbReference type="Gene3D" id="2.30.38.10">
    <property type="entry name" value="Luciferase, Domain 3"/>
    <property type="match status" value="4"/>
</dbReference>
<comment type="similarity">
    <text evidence="2">Belongs to the ATP-dependent AMP-binding enzyme family.</text>
</comment>
<dbReference type="GO" id="GO:0047527">
    <property type="term" value="F:2,3-dihydroxybenzoate-serine ligase activity"/>
    <property type="evidence" value="ECO:0007669"/>
    <property type="project" value="TreeGrafter"/>
</dbReference>
<feature type="domain" description="Carrier" evidence="6">
    <location>
        <begin position="999"/>
        <end position="1074"/>
    </location>
</feature>
<dbReference type="NCBIfam" id="NF004282">
    <property type="entry name" value="PRK05691.1"/>
    <property type="match status" value="6"/>
</dbReference>
<evidence type="ECO:0000313" key="8">
    <source>
        <dbReference type="Proteomes" id="UP000316958"/>
    </source>
</evidence>
<dbReference type="CDD" id="cd02440">
    <property type="entry name" value="AdoMet_MTases"/>
    <property type="match status" value="1"/>
</dbReference>
<dbReference type="FunFam" id="3.40.50.980:FF:000001">
    <property type="entry name" value="Non-ribosomal peptide synthetase"/>
    <property type="match status" value="4"/>
</dbReference>
<dbReference type="Gene3D" id="3.40.50.980">
    <property type="match status" value="8"/>
</dbReference>
<dbReference type="FunFam" id="1.10.1200.10:FF:000005">
    <property type="entry name" value="Nonribosomal peptide synthetase 1"/>
    <property type="match status" value="4"/>
</dbReference>
<evidence type="ECO:0000256" key="4">
    <source>
        <dbReference type="ARBA" id="ARBA00022553"/>
    </source>
</evidence>
<dbReference type="GO" id="GO:0005829">
    <property type="term" value="C:cytosol"/>
    <property type="evidence" value="ECO:0007669"/>
    <property type="project" value="TreeGrafter"/>
</dbReference>
<gene>
    <name evidence="7" type="ORF">EWV57_12085</name>
</gene>
<dbReference type="NCBIfam" id="NF003417">
    <property type="entry name" value="PRK04813.1"/>
    <property type="match status" value="5"/>
</dbReference>
<dbReference type="GO" id="GO:0009366">
    <property type="term" value="C:enterobactin synthetase complex"/>
    <property type="evidence" value="ECO:0007669"/>
    <property type="project" value="TreeGrafter"/>
</dbReference>
<dbReference type="GO" id="GO:0009239">
    <property type="term" value="P:enterobactin biosynthetic process"/>
    <property type="evidence" value="ECO:0007669"/>
    <property type="project" value="TreeGrafter"/>
</dbReference>
<evidence type="ECO:0000256" key="1">
    <source>
        <dbReference type="ARBA" id="ARBA00001957"/>
    </source>
</evidence>
<dbReference type="Gene3D" id="3.40.50.150">
    <property type="entry name" value="Vaccinia Virus protein VP39"/>
    <property type="match status" value="1"/>
</dbReference>
<dbReference type="GO" id="GO:0043041">
    <property type="term" value="P:amino acid activation for nonribosomal peptide biosynthetic process"/>
    <property type="evidence" value="ECO:0007669"/>
    <property type="project" value="TreeGrafter"/>
</dbReference>
<dbReference type="InterPro" id="IPR036736">
    <property type="entry name" value="ACP-like_sf"/>
</dbReference>
<dbReference type="Pfam" id="PF13193">
    <property type="entry name" value="AMP-binding_C"/>
    <property type="match status" value="3"/>
</dbReference>
<feature type="domain" description="Carrier" evidence="6">
    <location>
        <begin position="3130"/>
        <end position="3205"/>
    </location>
</feature>
<dbReference type="Proteomes" id="UP000316958">
    <property type="component" value="Unassembled WGS sequence"/>
</dbReference>
<feature type="domain" description="Carrier" evidence="6">
    <location>
        <begin position="4625"/>
        <end position="4700"/>
    </location>
</feature>
<dbReference type="PROSITE" id="PS00455">
    <property type="entry name" value="AMP_BINDING"/>
    <property type="match status" value="4"/>
</dbReference>
<organism evidence="7 8">
    <name type="scientific">Microcystis aeruginosa Ma_QC_Ch_20071001_S25D</name>
    <dbReference type="NCBI Taxonomy" id="2486250"/>
    <lineage>
        <taxon>Bacteria</taxon>
        <taxon>Bacillati</taxon>
        <taxon>Cyanobacteriota</taxon>
        <taxon>Cyanophyceae</taxon>
        <taxon>Oscillatoriophycideae</taxon>
        <taxon>Chroococcales</taxon>
        <taxon>Microcystaceae</taxon>
        <taxon>Microcystis</taxon>
    </lineage>
</organism>
<dbReference type="FunFam" id="3.30.559.30:FF:000001">
    <property type="entry name" value="Non-ribosomal peptide synthetase"/>
    <property type="match status" value="3"/>
</dbReference>
<dbReference type="InterPro" id="IPR000873">
    <property type="entry name" value="AMP-dep_synth/lig_dom"/>
</dbReference>
<dbReference type="InterPro" id="IPR025110">
    <property type="entry name" value="AMP-bd_C"/>
</dbReference>
<evidence type="ECO:0000256" key="2">
    <source>
        <dbReference type="ARBA" id="ARBA00006432"/>
    </source>
</evidence>
<dbReference type="PANTHER" id="PTHR45527">
    <property type="entry name" value="NONRIBOSOMAL PEPTIDE SYNTHETASE"/>
    <property type="match status" value="1"/>
</dbReference>
<dbReference type="InterPro" id="IPR023213">
    <property type="entry name" value="CAT-like_dom_sf"/>
</dbReference>
<evidence type="ECO:0000259" key="6">
    <source>
        <dbReference type="PROSITE" id="PS50075"/>
    </source>
</evidence>
<dbReference type="InterPro" id="IPR020806">
    <property type="entry name" value="PKS_PP-bd"/>
</dbReference>
<dbReference type="InterPro" id="IPR010071">
    <property type="entry name" value="AA_adenyl_dom"/>
</dbReference>
<keyword evidence="3" id="KW-0596">Phosphopantetheine</keyword>
<keyword evidence="5" id="KW-0677">Repeat</keyword>
<dbReference type="Pfam" id="PF00668">
    <property type="entry name" value="Condensation"/>
    <property type="match status" value="4"/>
</dbReference>
<dbReference type="InterPro" id="IPR045851">
    <property type="entry name" value="AMP-bd_C_sf"/>
</dbReference>
<dbReference type="FunFam" id="2.30.38.10:FF:000001">
    <property type="entry name" value="Non-ribosomal peptide synthetase PvdI"/>
    <property type="match status" value="4"/>
</dbReference>
<dbReference type="FunFam" id="3.40.50.12780:FF:000012">
    <property type="entry name" value="Non-ribosomal peptide synthetase"/>
    <property type="match status" value="4"/>
</dbReference>
<dbReference type="Gene3D" id="3.30.300.30">
    <property type="match status" value="5"/>
</dbReference>
<dbReference type="InterPro" id="IPR009081">
    <property type="entry name" value="PP-bd_ACP"/>
</dbReference>
<dbReference type="Gene3D" id="1.10.1200.10">
    <property type="entry name" value="ACP-like"/>
    <property type="match status" value="4"/>
</dbReference>
<dbReference type="SUPFAM" id="SSF47336">
    <property type="entry name" value="ACP-like"/>
    <property type="match status" value="4"/>
</dbReference>
<dbReference type="Gene3D" id="3.30.559.10">
    <property type="entry name" value="Chloramphenicol acetyltransferase-like domain"/>
    <property type="match status" value="4"/>
</dbReference>
<dbReference type="SUPFAM" id="SSF56801">
    <property type="entry name" value="Acetyl-CoA synthetase-like"/>
    <property type="match status" value="4"/>
</dbReference>